<name>A0A1W1I3M9_9BACT</name>
<dbReference type="Proteomes" id="UP000192042">
    <property type="component" value="Chromosome I"/>
</dbReference>
<gene>
    <name evidence="2" type="ORF">NSJP_1436</name>
</gene>
<keyword evidence="3" id="KW-1185">Reference proteome</keyword>
<proteinExistence type="predicted"/>
<reference evidence="2 3" key="1">
    <citation type="submission" date="2017-03" db="EMBL/GenBank/DDBJ databases">
        <authorList>
            <person name="Afonso C.L."/>
            <person name="Miller P.J."/>
            <person name="Scott M.A."/>
            <person name="Spackman E."/>
            <person name="Goraichik I."/>
            <person name="Dimitrov K.M."/>
            <person name="Suarez D.L."/>
            <person name="Swayne D.E."/>
        </authorList>
    </citation>
    <scope>NUCLEOTIDE SEQUENCE [LARGE SCALE GENOMIC DNA]</scope>
    <source>
        <strain evidence="2">Genome sequencing of Nitrospira japonica strain NJ11</strain>
    </source>
</reference>
<dbReference type="OrthoDB" id="9810008at2"/>
<organism evidence="2 3">
    <name type="scientific">Nitrospira japonica</name>
    <dbReference type="NCBI Taxonomy" id="1325564"/>
    <lineage>
        <taxon>Bacteria</taxon>
        <taxon>Pseudomonadati</taxon>
        <taxon>Nitrospirota</taxon>
        <taxon>Nitrospiria</taxon>
        <taxon>Nitrospirales</taxon>
        <taxon>Nitrospiraceae</taxon>
        <taxon>Nitrospira</taxon>
    </lineage>
</organism>
<keyword evidence="1" id="KW-0732">Signal</keyword>
<dbReference type="RefSeq" id="WP_155969944.1">
    <property type="nucleotide sequence ID" value="NZ_LT828648.1"/>
</dbReference>
<dbReference type="KEGG" id="nja:NSJP_1436"/>
<evidence type="ECO:0000313" key="2">
    <source>
        <dbReference type="EMBL" id="SLM47608.1"/>
    </source>
</evidence>
<evidence type="ECO:0000313" key="3">
    <source>
        <dbReference type="Proteomes" id="UP000192042"/>
    </source>
</evidence>
<feature type="signal peptide" evidence="1">
    <location>
        <begin position="1"/>
        <end position="21"/>
    </location>
</feature>
<dbReference type="AlphaFoldDB" id="A0A1W1I3M9"/>
<feature type="chain" id="PRO_5012800036" description="Lipoprotein" evidence="1">
    <location>
        <begin position="22"/>
        <end position="109"/>
    </location>
</feature>
<dbReference type="PROSITE" id="PS51257">
    <property type="entry name" value="PROKAR_LIPOPROTEIN"/>
    <property type="match status" value="1"/>
</dbReference>
<dbReference type="EMBL" id="LT828648">
    <property type="protein sequence ID" value="SLM47608.1"/>
    <property type="molecule type" value="Genomic_DNA"/>
</dbReference>
<accession>A0A1W1I3M9</accession>
<evidence type="ECO:0008006" key="4">
    <source>
        <dbReference type="Google" id="ProtNLM"/>
    </source>
</evidence>
<dbReference type="STRING" id="1325564.NSJP_1436"/>
<protein>
    <recommendedName>
        <fullName evidence="4">Lipoprotein</fullName>
    </recommendedName>
</protein>
<sequence>MWSRRVFLQGLALLMLGLAGCAEPFTVFHSQTGEPILIGRRSFSYEGCLSTMQEEADRLGVTFRYIHVRGSKFGRALLWPFEPGYACEGAVGPEQPPTGAYPYPPLPQG</sequence>
<evidence type="ECO:0000256" key="1">
    <source>
        <dbReference type="SAM" id="SignalP"/>
    </source>
</evidence>